<protein>
    <submittedName>
        <fullName evidence="2">DUF6332 family protein</fullName>
    </submittedName>
</protein>
<dbReference type="EMBL" id="JAVREY010000108">
    <property type="protein sequence ID" value="MDT0469430.1"/>
    <property type="molecule type" value="Genomic_DNA"/>
</dbReference>
<reference evidence="3" key="1">
    <citation type="submission" date="2023-07" db="EMBL/GenBank/DDBJ databases">
        <title>30 novel species of actinomycetes from the DSMZ collection.</title>
        <authorList>
            <person name="Nouioui I."/>
        </authorList>
    </citation>
    <scope>NUCLEOTIDE SEQUENCE [LARGE SCALE GENOMIC DNA]</scope>
    <source>
        <strain evidence="3">DSM 41699</strain>
    </source>
</reference>
<organism evidence="2 3">
    <name type="scientific">Streptomyces gibsoniae</name>
    <dbReference type="NCBI Taxonomy" id="3075529"/>
    <lineage>
        <taxon>Bacteria</taxon>
        <taxon>Bacillati</taxon>
        <taxon>Actinomycetota</taxon>
        <taxon>Actinomycetes</taxon>
        <taxon>Kitasatosporales</taxon>
        <taxon>Streptomycetaceae</taxon>
        <taxon>Streptomyces</taxon>
    </lineage>
</organism>
<keyword evidence="3" id="KW-1185">Reference proteome</keyword>
<keyword evidence="1" id="KW-0812">Transmembrane</keyword>
<accession>A0ABU2U864</accession>
<evidence type="ECO:0000313" key="2">
    <source>
        <dbReference type="EMBL" id="MDT0469430.1"/>
    </source>
</evidence>
<dbReference type="Proteomes" id="UP001183809">
    <property type="component" value="Unassembled WGS sequence"/>
</dbReference>
<feature type="transmembrane region" description="Helical" evidence="1">
    <location>
        <begin position="22"/>
        <end position="55"/>
    </location>
</feature>
<name>A0ABU2U864_9ACTN</name>
<evidence type="ECO:0000256" key="1">
    <source>
        <dbReference type="SAM" id="Phobius"/>
    </source>
</evidence>
<dbReference type="InterPro" id="IPR046295">
    <property type="entry name" value="DUF6332"/>
</dbReference>
<dbReference type="RefSeq" id="WP_311700859.1">
    <property type="nucleotide sequence ID" value="NZ_JAVREY010000108.1"/>
</dbReference>
<dbReference type="Pfam" id="PF19857">
    <property type="entry name" value="DUF6332"/>
    <property type="match status" value="1"/>
</dbReference>
<evidence type="ECO:0000313" key="3">
    <source>
        <dbReference type="Proteomes" id="UP001183809"/>
    </source>
</evidence>
<gene>
    <name evidence="2" type="ORF">RM764_41865</name>
</gene>
<keyword evidence="1" id="KW-0472">Membrane</keyword>
<keyword evidence="1" id="KW-1133">Transmembrane helix</keyword>
<proteinExistence type="predicted"/>
<comment type="caution">
    <text evidence="2">The sequence shown here is derived from an EMBL/GenBank/DDBJ whole genome shotgun (WGS) entry which is preliminary data.</text>
</comment>
<feature type="transmembrane region" description="Helical" evidence="1">
    <location>
        <begin position="61"/>
        <end position="83"/>
    </location>
</feature>
<sequence length="103" mass="10520">MENHGGRSPGGRRRRTQAERDAITVEIGYALGTAAFAAALLFGAVVGPVFVFQLAGGARRALLVSGAVGAVVLFTVRVVSVLVRFGRGAGGQPSQPGRTSPDS</sequence>